<dbReference type="CDD" id="cd06664">
    <property type="entry name" value="IscU_like"/>
    <property type="match status" value="1"/>
</dbReference>
<dbReference type="SUPFAM" id="SSF82649">
    <property type="entry name" value="SufE/NifU"/>
    <property type="match status" value="1"/>
</dbReference>
<comment type="caution">
    <text evidence="2">The sequence shown here is derived from an EMBL/GenBank/DDBJ whole genome shotgun (WGS) entry which is preliminary data.</text>
</comment>
<dbReference type="Proteomes" id="UP000230222">
    <property type="component" value="Unassembled WGS sequence"/>
</dbReference>
<gene>
    <name evidence="2" type="ORF">COU87_05220</name>
</gene>
<dbReference type="Pfam" id="PF01592">
    <property type="entry name" value="NifU_N"/>
    <property type="match status" value="1"/>
</dbReference>
<dbReference type="InterPro" id="IPR002871">
    <property type="entry name" value="NIF_FeS_clus_asmbl_NifU_N"/>
</dbReference>
<reference evidence="3" key="1">
    <citation type="submission" date="2017-09" db="EMBL/GenBank/DDBJ databases">
        <title>Depth-based differentiation of microbial function through sediment-hosted aquifers and enrichment of novel symbionts in the deep terrestrial subsurface.</title>
        <authorList>
            <person name="Probst A.J."/>
            <person name="Ladd B."/>
            <person name="Jarett J.K."/>
            <person name="Geller-Mcgrath D.E."/>
            <person name="Sieber C.M.K."/>
            <person name="Emerson J.B."/>
            <person name="Anantharaman K."/>
            <person name="Thomas B.C."/>
            <person name="Malmstrom R."/>
            <person name="Stieglmeier M."/>
            <person name="Klingl A."/>
            <person name="Woyke T."/>
            <person name="Ryan C.M."/>
            <person name="Banfield J.F."/>
        </authorList>
    </citation>
    <scope>NUCLEOTIDE SEQUENCE [LARGE SCALE GENOMIC DNA]</scope>
</reference>
<evidence type="ECO:0000259" key="1">
    <source>
        <dbReference type="Pfam" id="PF01592"/>
    </source>
</evidence>
<feature type="domain" description="NIF system FeS cluster assembly NifU N-terminal" evidence="1">
    <location>
        <begin position="4"/>
        <end position="44"/>
    </location>
</feature>
<protein>
    <submittedName>
        <fullName evidence="2">SUF system NifU family Fe-S cluster assembly protein</fullName>
    </submittedName>
</protein>
<dbReference type="GO" id="GO:0016226">
    <property type="term" value="P:iron-sulfur cluster assembly"/>
    <property type="evidence" value="ECO:0007669"/>
    <property type="project" value="InterPro"/>
</dbReference>
<feature type="non-terminal residue" evidence="2">
    <location>
        <position position="49"/>
    </location>
</feature>
<name>A0A2M8KN39_9BACT</name>
<dbReference type="EMBL" id="PFEC01000086">
    <property type="protein sequence ID" value="PJE61336.1"/>
    <property type="molecule type" value="Genomic_DNA"/>
</dbReference>
<dbReference type="Gene3D" id="3.90.1010.10">
    <property type="match status" value="1"/>
</dbReference>
<proteinExistence type="predicted"/>
<evidence type="ECO:0000313" key="3">
    <source>
        <dbReference type="Proteomes" id="UP000230222"/>
    </source>
</evidence>
<dbReference type="GO" id="GO:0051536">
    <property type="term" value="F:iron-sulfur cluster binding"/>
    <property type="evidence" value="ECO:0007669"/>
    <property type="project" value="InterPro"/>
</dbReference>
<organism evidence="2 3">
    <name type="scientific">Candidatus Roizmanbacteria bacterium CG10_big_fil_rev_8_21_14_0_10_39_12</name>
    <dbReference type="NCBI Taxonomy" id="1974852"/>
    <lineage>
        <taxon>Bacteria</taxon>
        <taxon>Candidatus Roizmaniibacteriota</taxon>
    </lineage>
</organism>
<evidence type="ECO:0000313" key="2">
    <source>
        <dbReference type="EMBL" id="PJE61336.1"/>
    </source>
</evidence>
<dbReference type="AlphaFoldDB" id="A0A2M8KN39"/>
<sequence>MSIYAEMILDHYQNPRNNSSIKGATSKVDLDNPLCGDKIHMEIREKDGV</sequence>
<accession>A0A2M8KN39</accession>
<dbReference type="GO" id="GO:0005506">
    <property type="term" value="F:iron ion binding"/>
    <property type="evidence" value="ECO:0007669"/>
    <property type="project" value="InterPro"/>
</dbReference>